<proteinExistence type="predicted"/>
<dbReference type="InterPro" id="IPR011576">
    <property type="entry name" value="Pyridox_Oxase_N"/>
</dbReference>
<dbReference type="AlphaFoldDB" id="A0A829HKH9"/>
<name>A0A829HKH9_9GAMM</name>
<comment type="caution">
    <text evidence="2">The sequence shown here is derived from an EMBL/GenBank/DDBJ whole genome shotgun (WGS) entry which is preliminary data.</text>
</comment>
<organism evidence="2 3">
    <name type="scientific">Acinetobacter gyllenbergii CIP 110306 = MTCC 11365</name>
    <dbReference type="NCBI Taxonomy" id="1217657"/>
    <lineage>
        <taxon>Bacteria</taxon>
        <taxon>Pseudomonadati</taxon>
        <taxon>Pseudomonadota</taxon>
        <taxon>Gammaproteobacteria</taxon>
        <taxon>Moraxellales</taxon>
        <taxon>Moraxellaceae</taxon>
        <taxon>Acinetobacter</taxon>
    </lineage>
</organism>
<evidence type="ECO:0000259" key="1">
    <source>
        <dbReference type="Pfam" id="PF01243"/>
    </source>
</evidence>
<reference evidence="2 3" key="1">
    <citation type="submission" date="2013-06" db="EMBL/GenBank/DDBJ databases">
        <title>The Genome Sequence of Acinetobacter gyllenbergii CIP 110306.</title>
        <authorList>
            <consortium name="The Broad Institute Genome Sequencing Platform"/>
            <consortium name="The Broad Institute Genome Sequencing Center for Infectious Disease"/>
            <person name="Cerqueira G."/>
            <person name="Feldgarden M."/>
            <person name="Courvalin P."/>
            <person name="Perichon B."/>
            <person name="Grillot-Courvalin C."/>
            <person name="Clermont D."/>
            <person name="Rocha E."/>
            <person name="Yoon E.-J."/>
            <person name="Nemec A."/>
            <person name="Young S.K."/>
            <person name="Zeng Q."/>
            <person name="Gargeya S."/>
            <person name="Fitzgerald M."/>
            <person name="Abouelleil A."/>
            <person name="Alvarado L."/>
            <person name="Berlin A.M."/>
            <person name="Chapman S.B."/>
            <person name="Dewar J."/>
            <person name="Goldberg J."/>
            <person name="Griggs A."/>
            <person name="Gujja S."/>
            <person name="Hansen M."/>
            <person name="Howarth C."/>
            <person name="Imamovic A."/>
            <person name="Larimer J."/>
            <person name="McCowan C."/>
            <person name="Murphy C."/>
            <person name="Pearson M."/>
            <person name="Priest M."/>
            <person name="Roberts A."/>
            <person name="Saif S."/>
            <person name="Shea T."/>
            <person name="Sykes S."/>
            <person name="Wortman J."/>
            <person name="Nusbaum C."/>
            <person name="Birren B."/>
        </authorList>
    </citation>
    <scope>NUCLEOTIDE SEQUENCE [LARGE SCALE GENOMIC DNA]</scope>
    <source>
        <strain evidence="2 3">CIP 110306</strain>
    </source>
</reference>
<dbReference type="Gene3D" id="2.30.110.10">
    <property type="entry name" value="Electron Transport, Fmn-binding Protein, Chain A"/>
    <property type="match status" value="1"/>
</dbReference>
<evidence type="ECO:0000313" key="2">
    <source>
        <dbReference type="EMBL" id="EPF88206.1"/>
    </source>
</evidence>
<dbReference type="Pfam" id="PF01243">
    <property type="entry name" value="PNPOx_N"/>
    <property type="match status" value="1"/>
</dbReference>
<evidence type="ECO:0000313" key="3">
    <source>
        <dbReference type="Proteomes" id="UP000014523"/>
    </source>
</evidence>
<dbReference type="EMBL" id="ATGG01000011">
    <property type="protein sequence ID" value="EPF88206.1"/>
    <property type="molecule type" value="Genomic_DNA"/>
</dbReference>
<keyword evidence="3" id="KW-1185">Reference proteome</keyword>
<gene>
    <name evidence="2" type="ORF">F957_01493</name>
</gene>
<sequence length="162" mass="18906">MISEKNWKNIQQIFAAAQKSSLHASIATVDSSGQPTITPIGTIFLNDNQTAYFFDTYTEKLSENLIQNTKACIQAINTNKWFWLKSLIKGHFDHHFGVRLYVEIGDLRPATEQEKRAVDQRTKPLQWTKGSQLIWSEFTHVREFKINTFRWVKYPRMMSHLA</sequence>
<feature type="domain" description="Pyridoxamine 5'-phosphate oxidase N-terminal" evidence="1">
    <location>
        <begin position="21"/>
        <end position="115"/>
    </location>
</feature>
<dbReference type="InterPro" id="IPR012349">
    <property type="entry name" value="Split_barrel_FMN-bd"/>
</dbReference>
<accession>A0A829HKH9</accession>
<dbReference type="SUPFAM" id="SSF50475">
    <property type="entry name" value="FMN-binding split barrel"/>
    <property type="match status" value="1"/>
</dbReference>
<dbReference type="Proteomes" id="UP000014523">
    <property type="component" value="Unassembled WGS sequence"/>
</dbReference>
<dbReference type="RefSeq" id="WP_016540039.1">
    <property type="nucleotide sequence ID" value="NZ_ASQH01000001.1"/>
</dbReference>
<protein>
    <recommendedName>
        <fullName evidence="1">Pyridoxamine 5'-phosphate oxidase N-terminal domain-containing protein</fullName>
    </recommendedName>
</protein>